<dbReference type="AlphaFoldDB" id="A0A1R4IUA8"/>
<dbReference type="PRINTS" id="PR00834">
    <property type="entry name" value="PROTEASES2C"/>
</dbReference>
<evidence type="ECO:0000256" key="1">
    <source>
        <dbReference type="ARBA" id="ARBA00010541"/>
    </source>
</evidence>
<gene>
    <name evidence="7" type="ORF">FM125_04640</name>
</gene>
<keyword evidence="5" id="KW-0472">Membrane</keyword>
<dbReference type="PROSITE" id="PS50106">
    <property type="entry name" value="PDZ"/>
    <property type="match status" value="1"/>
</dbReference>
<dbReference type="InterPro" id="IPR036034">
    <property type="entry name" value="PDZ_sf"/>
</dbReference>
<feature type="compositionally biased region" description="Polar residues" evidence="4">
    <location>
        <begin position="46"/>
        <end position="55"/>
    </location>
</feature>
<evidence type="ECO:0000313" key="7">
    <source>
        <dbReference type="EMBL" id="SJN23422.1"/>
    </source>
</evidence>
<evidence type="ECO:0000256" key="5">
    <source>
        <dbReference type="SAM" id="Phobius"/>
    </source>
</evidence>
<dbReference type="GO" id="GO:0006508">
    <property type="term" value="P:proteolysis"/>
    <property type="evidence" value="ECO:0007669"/>
    <property type="project" value="UniProtKB-KW"/>
</dbReference>
<dbReference type="InterPro" id="IPR009003">
    <property type="entry name" value="Peptidase_S1_PA"/>
</dbReference>
<dbReference type="InterPro" id="IPR051201">
    <property type="entry name" value="Chloro_Bact_Ser_Proteases"/>
</dbReference>
<dbReference type="InterPro" id="IPR001940">
    <property type="entry name" value="Peptidase_S1C"/>
</dbReference>
<keyword evidence="2 7" id="KW-0645">Protease</keyword>
<keyword evidence="5" id="KW-0812">Transmembrane</keyword>
<dbReference type="Gene3D" id="2.40.10.10">
    <property type="entry name" value="Trypsin-like serine proteases"/>
    <property type="match status" value="2"/>
</dbReference>
<evidence type="ECO:0000256" key="3">
    <source>
        <dbReference type="ARBA" id="ARBA00022801"/>
    </source>
</evidence>
<dbReference type="EMBL" id="FUKP01000028">
    <property type="protein sequence ID" value="SJN23422.1"/>
    <property type="molecule type" value="Genomic_DNA"/>
</dbReference>
<sequence>MDSIDPTPTRRTPPARTAAPRGSSPEATHERTRTMSYPQQPAPTDVNGQTPTSAGSGERSPKRVGTGLLAACVLAAGLVGGGVGAGAVALANGGAPAASSTQDGGDGDGDRGTETGDGAAQDPQDAQRPGESGAADRSAEAGTVSKAAEKASPSVVTISTIASSGSGSGSGVVLDEEGHILTNNHVVTMGGTTSDAELTVQTSDGSVYAAKVVGTDPKSDLAVIKVDAEDLTPIGIGTSEDVQVGDQVVAIGAPLGLAGTVTDGIVSTLNRTISVASSEVPDNTSEGSPYEFQFPQQGGGQRTQGSVFLNVMQTDAAINPGNSGGALVDANGDLVGINVAIASAGGQGQSGESGNIGVGFAIPVDYAHRIAQELIEEGEVDHAFLGVSVTPAEADVQGGSARTRTQFSAGAEVREVVSGSPADEAGLKQGDVVTEVDGHPVKDSESLTATVRQFAPGDSAEVTVRRDGKEQAFEVTFAAGDQQG</sequence>
<accession>A0A1R4IUA8</accession>
<feature type="region of interest" description="Disordered" evidence="4">
    <location>
        <begin position="93"/>
        <end position="150"/>
    </location>
</feature>
<evidence type="ECO:0000256" key="4">
    <source>
        <dbReference type="SAM" id="MobiDB-lite"/>
    </source>
</evidence>
<evidence type="ECO:0000259" key="6">
    <source>
        <dbReference type="PROSITE" id="PS50106"/>
    </source>
</evidence>
<protein>
    <submittedName>
        <fullName evidence="7">Putative protease</fullName>
    </submittedName>
</protein>
<dbReference type="PANTHER" id="PTHR43343:SF3">
    <property type="entry name" value="PROTEASE DO-LIKE 8, CHLOROPLASTIC"/>
    <property type="match status" value="1"/>
</dbReference>
<comment type="similarity">
    <text evidence="1">Belongs to the peptidase S1C family.</text>
</comment>
<keyword evidence="5" id="KW-1133">Transmembrane helix</keyword>
<evidence type="ECO:0000313" key="8">
    <source>
        <dbReference type="Proteomes" id="UP000196230"/>
    </source>
</evidence>
<dbReference type="SMART" id="SM00228">
    <property type="entry name" value="PDZ"/>
    <property type="match status" value="1"/>
</dbReference>
<dbReference type="Pfam" id="PF13180">
    <property type="entry name" value="PDZ_2"/>
    <property type="match status" value="1"/>
</dbReference>
<dbReference type="Pfam" id="PF13365">
    <property type="entry name" value="Trypsin_2"/>
    <property type="match status" value="1"/>
</dbReference>
<feature type="compositionally biased region" description="Low complexity" evidence="4">
    <location>
        <begin position="1"/>
        <end position="21"/>
    </location>
</feature>
<dbReference type="InterPro" id="IPR043504">
    <property type="entry name" value="Peptidase_S1_PA_chymotrypsin"/>
</dbReference>
<evidence type="ECO:0000256" key="2">
    <source>
        <dbReference type="ARBA" id="ARBA00022670"/>
    </source>
</evidence>
<reference evidence="7 8" key="1">
    <citation type="submission" date="2017-02" db="EMBL/GenBank/DDBJ databases">
        <authorList>
            <person name="Peterson S.W."/>
        </authorList>
    </citation>
    <scope>NUCLEOTIDE SEQUENCE [LARGE SCALE GENOMIC DNA]</scope>
    <source>
        <strain evidence="7 8">2B3F</strain>
    </source>
</reference>
<feature type="transmembrane region" description="Helical" evidence="5">
    <location>
        <begin position="68"/>
        <end position="91"/>
    </location>
</feature>
<dbReference type="SUPFAM" id="SSF50494">
    <property type="entry name" value="Trypsin-like serine proteases"/>
    <property type="match status" value="1"/>
</dbReference>
<dbReference type="InterPro" id="IPR001478">
    <property type="entry name" value="PDZ"/>
</dbReference>
<proteinExistence type="inferred from homology"/>
<dbReference type="PANTHER" id="PTHR43343">
    <property type="entry name" value="PEPTIDASE S12"/>
    <property type="match status" value="1"/>
</dbReference>
<dbReference type="GO" id="GO:0004252">
    <property type="term" value="F:serine-type endopeptidase activity"/>
    <property type="evidence" value="ECO:0007669"/>
    <property type="project" value="InterPro"/>
</dbReference>
<dbReference type="Proteomes" id="UP000196230">
    <property type="component" value="Unassembled WGS sequence"/>
</dbReference>
<organism evidence="7 8">
    <name type="scientific">Micrococcus lylae</name>
    <dbReference type="NCBI Taxonomy" id="1273"/>
    <lineage>
        <taxon>Bacteria</taxon>
        <taxon>Bacillati</taxon>
        <taxon>Actinomycetota</taxon>
        <taxon>Actinomycetes</taxon>
        <taxon>Micrococcales</taxon>
        <taxon>Micrococcaceae</taxon>
        <taxon>Micrococcus</taxon>
    </lineage>
</organism>
<name>A0A1R4IUA8_9MICC</name>
<feature type="region of interest" description="Disordered" evidence="4">
    <location>
        <begin position="1"/>
        <end position="63"/>
    </location>
</feature>
<keyword evidence="3" id="KW-0378">Hydrolase</keyword>
<dbReference type="SUPFAM" id="SSF50156">
    <property type="entry name" value="PDZ domain-like"/>
    <property type="match status" value="1"/>
</dbReference>
<feature type="domain" description="PDZ" evidence="6">
    <location>
        <begin position="369"/>
        <end position="443"/>
    </location>
</feature>
<dbReference type="Gene3D" id="2.30.42.10">
    <property type="match status" value="1"/>
</dbReference>